<dbReference type="SUPFAM" id="SSF117916">
    <property type="entry name" value="Fe-S cluster assembly (FSCA) domain-like"/>
    <property type="match status" value="1"/>
</dbReference>
<keyword evidence="2" id="KW-0472">Membrane</keyword>
<organism evidence="4 5">
    <name type="scientific">Thioalkalivibrio nitratireducens (strain DSM 14787 / UNIQEM 213 / ALEN2)</name>
    <dbReference type="NCBI Taxonomy" id="1255043"/>
    <lineage>
        <taxon>Bacteria</taxon>
        <taxon>Pseudomonadati</taxon>
        <taxon>Pseudomonadota</taxon>
        <taxon>Gammaproteobacteria</taxon>
        <taxon>Chromatiales</taxon>
        <taxon>Ectothiorhodospiraceae</taxon>
        <taxon>Thioalkalivibrio</taxon>
    </lineage>
</organism>
<evidence type="ECO:0000313" key="4">
    <source>
        <dbReference type="EMBL" id="AGA33117.1"/>
    </source>
</evidence>
<gene>
    <name evidence="4" type="ordered locus">TVNIR_1447</name>
</gene>
<sequence length="314" mass="34733">MSRSSAPPLRLGLKTDRILPALGVAGLLLLAAGVLAYAFRYSNLPVALGLGALAAVAGAWTRVQRAPHWDWLGCDAQGQWWLATRAGLRHEERVPIRVCSGSRVFFWLVVLVYRPAGGGGTQALWLPWWRLAPDDFRRLRVRLRWGLVLEEKPRALNRLRAGASRAVAILGANTRFGEPRMNAPREMPAVEHLLSDDPAHVYSEDELDAIEAIDAELALRLDRAQTFARHQATEVPVDDPIDEAAVRQAVEEARRILMQDGGDIEYIGLEGRTVQVRLKGACVGCPRSALDLRNVVERLVRSRAPGVERVANTF</sequence>
<dbReference type="GO" id="GO:0005506">
    <property type="term" value="F:iron ion binding"/>
    <property type="evidence" value="ECO:0007669"/>
    <property type="project" value="InterPro"/>
</dbReference>
<dbReference type="HOGENOM" id="CLU_930454_0_0_6"/>
<dbReference type="InterPro" id="IPR001075">
    <property type="entry name" value="NIF_FeS_clus_asmbl_NifU_C"/>
</dbReference>
<feature type="domain" description="NIF system FeS cluster assembly NifU C-terminal" evidence="3">
    <location>
        <begin position="246"/>
        <end position="310"/>
    </location>
</feature>
<proteinExistence type="inferred from homology"/>
<dbReference type="RefSeq" id="WP_015258253.1">
    <property type="nucleotide sequence ID" value="NC_019902.2"/>
</dbReference>
<dbReference type="Pfam" id="PF01106">
    <property type="entry name" value="NifU"/>
    <property type="match status" value="1"/>
</dbReference>
<dbReference type="AlphaFoldDB" id="L0DVS3"/>
<dbReference type="KEGG" id="tni:TVNIR_1447"/>
<dbReference type="PATRIC" id="fig|1255043.3.peg.1464"/>
<dbReference type="EMBL" id="CP003989">
    <property type="protein sequence ID" value="AGA33117.1"/>
    <property type="molecule type" value="Genomic_DNA"/>
</dbReference>
<evidence type="ECO:0000259" key="3">
    <source>
        <dbReference type="Pfam" id="PF01106"/>
    </source>
</evidence>
<dbReference type="PANTHER" id="PTHR11178">
    <property type="entry name" value="IRON-SULFUR CLUSTER SCAFFOLD PROTEIN NFU-RELATED"/>
    <property type="match status" value="1"/>
</dbReference>
<accession>L0DVS3</accession>
<dbReference type="GO" id="GO:0016226">
    <property type="term" value="P:iron-sulfur cluster assembly"/>
    <property type="evidence" value="ECO:0007669"/>
    <property type="project" value="InterPro"/>
</dbReference>
<protein>
    <submittedName>
        <fullName evidence="4">Nitrogen-fixing NifU domain protein</fullName>
    </submittedName>
</protein>
<comment type="similarity">
    <text evidence="1">Belongs to the NifU family.</text>
</comment>
<feature type="transmembrane region" description="Helical" evidence="2">
    <location>
        <begin position="45"/>
        <end position="63"/>
    </location>
</feature>
<dbReference type="STRING" id="1255043.TVNIR_1447"/>
<dbReference type="Proteomes" id="UP000010809">
    <property type="component" value="Chromosome"/>
</dbReference>
<dbReference type="OrthoDB" id="9798220at2"/>
<dbReference type="eggNOG" id="COG0694">
    <property type="taxonomic scope" value="Bacteria"/>
</dbReference>
<dbReference type="Gene3D" id="3.30.300.130">
    <property type="entry name" value="Fe-S cluster assembly (FSCA)"/>
    <property type="match status" value="1"/>
</dbReference>
<evidence type="ECO:0000256" key="1">
    <source>
        <dbReference type="ARBA" id="ARBA00006420"/>
    </source>
</evidence>
<keyword evidence="2" id="KW-1133">Transmembrane helix</keyword>
<keyword evidence="5" id="KW-1185">Reference proteome</keyword>
<keyword evidence="2" id="KW-0812">Transmembrane</keyword>
<dbReference type="PANTHER" id="PTHR11178:SF25">
    <property type="entry name" value="NIFU-LIKE PROTEIN 3, CHLOROPLASTIC"/>
    <property type="match status" value="1"/>
</dbReference>
<evidence type="ECO:0000313" key="5">
    <source>
        <dbReference type="Proteomes" id="UP000010809"/>
    </source>
</evidence>
<name>L0DVS3_THIND</name>
<dbReference type="InterPro" id="IPR034904">
    <property type="entry name" value="FSCA_dom_sf"/>
</dbReference>
<feature type="transmembrane region" description="Helical" evidence="2">
    <location>
        <begin position="21"/>
        <end position="39"/>
    </location>
</feature>
<dbReference type="GO" id="GO:0051536">
    <property type="term" value="F:iron-sulfur cluster binding"/>
    <property type="evidence" value="ECO:0007669"/>
    <property type="project" value="InterPro"/>
</dbReference>
<reference evidence="4" key="1">
    <citation type="submission" date="2015-12" db="EMBL/GenBank/DDBJ databases">
        <authorList>
            <person name="Tikhonova T.V."/>
            <person name="Pavlov A.R."/>
            <person name="Beletsky A.V."/>
            <person name="Mardanov A.V."/>
            <person name="Sorokin D.Y."/>
            <person name="Ravin N.V."/>
            <person name="Popov V.O."/>
        </authorList>
    </citation>
    <scope>NUCLEOTIDE SEQUENCE</scope>
    <source>
        <strain evidence="4">DSM 14787</strain>
    </source>
</reference>
<evidence type="ECO:0000256" key="2">
    <source>
        <dbReference type="SAM" id="Phobius"/>
    </source>
</evidence>